<accession>A0ABW4CU13</accession>
<dbReference type="InterPro" id="IPR013022">
    <property type="entry name" value="Xyl_isomerase-like_TIM-brl"/>
</dbReference>
<dbReference type="RefSeq" id="WP_125754908.1">
    <property type="nucleotide sequence ID" value="NZ_JBHTOK010000008.1"/>
</dbReference>
<evidence type="ECO:0000313" key="3">
    <source>
        <dbReference type="Proteomes" id="UP001597212"/>
    </source>
</evidence>
<dbReference type="SUPFAM" id="SSF51658">
    <property type="entry name" value="Xylose isomerase-like"/>
    <property type="match status" value="1"/>
</dbReference>
<reference evidence="3" key="1">
    <citation type="journal article" date="2019" name="Int. J. Syst. Evol. Microbiol.">
        <title>The Global Catalogue of Microorganisms (GCM) 10K type strain sequencing project: providing services to taxonomists for standard genome sequencing and annotation.</title>
        <authorList>
            <consortium name="The Broad Institute Genomics Platform"/>
            <consortium name="The Broad Institute Genome Sequencing Center for Infectious Disease"/>
            <person name="Wu L."/>
            <person name="Ma J."/>
        </authorList>
    </citation>
    <scope>NUCLEOTIDE SEQUENCE [LARGE SCALE GENOMIC DNA]</scope>
    <source>
        <strain evidence="3">CCM 8912</strain>
    </source>
</reference>
<feature type="domain" description="Xylose isomerase-like TIM barrel" evidence="1">
    <location>
        <begin position="25"/>
        <end position="253"/>
    </location>
</feature>
<dbReference type="EMBL" id="JBHTOK010000008">
    <property type="protein sequence ID" value="MFD1440045.1"/>
    <property type="molecule type" value="Genomic_DNA"/>
</dbReference>
<protein>
    <submittedName>
        <fullName evidence="2">Sugar phosphate isomerase/epimerase family protein</fullName>
    </submittedName>
</protein>
<keyword evidence="3" id="KW-1185">Reference proteome</keyword>
<dbReference type="Proteomes" id="UP001597212">
    <property type="component" value="Unassembled WGS sequence"/>
</dbReference>
<dbReference type="Gene3D" id="3.20.20.150">
    <property type="entry name" value="Divalent-metal-dependent TIM barrel enzymes"/>
    <property type="match status" value="1"/>
</dbReference>
<proteinExistence type="predicted"/>
<dbReference type="Pfam" id="PF01261">
    <property type="entry name" value="AP_endonuc_2"/>
    <property type="match status" value="1"/>
</dbReference>
<organism evidence="2 3">
    <name type="scientific">Lacticaseibacillus hegangensis</name>
    <dbReference type="NCBI Taxonomy" id="2486010"/>
    <lineage>
        <taxon>Bacteria</taxon>
        <taxon>Bacillati</taxon>
        <taxon>Bacillota</taxon>
        <taxon>Bacilli</taxon>
        <taxon>Lactobacillales</taxon>
        <taxon>Lactobacillaceae</taxon>
        <taxon>Lacticaseibacillus</taxon>
    </lineage>
</organism>
<dbReference type="PANTHER" id="PTHR12110">
    <property type="entry name" value="HYDROXYPYRUVATE ISOMERASE"/>
    <property type="match status" value="1"/>
</dbReference>
<dbReference type="InterPro" id="IPR050312">
    <property type="entry name" value="IolE/XylAMocC-like"/>
</dbReference>
<evidence type="ECO:0000313" key="2">
    <source>
        <dbReference type="EMBL" id="MFD1440045.1"/>
    </source>
</evidence>
<dbReference type="PANTHER" id="PTHR12110:SF41">
    <property type="entry name" value="INOSOSE DEHYDRATASE"/>
    <property type="match status" value="1"/>
</dbReference>
<comment type="caution">
    <text evidence="2">The sequence shown here is derived from an EMBL/GenBank/DDBJ whole genome shotgun (WGS) entry which is preliminary data.</text>
</comment>
<keyword evidence="2" id="KW-0413">Isomerase</keyword>
<sequence>MQVATEIYSIYDLYQHDPEKAMAWLNTIGCHYVELYGDPILDVDELKNLLNRYQIRLVSWQVEWKYLQPQNINYTLAYHSALGTPQIFIPALGGPWQVGHTIAENTADTWKAHASRITTLIPQFRRRGIKFGYHTHDYDFGEKLDNNQTSLEILINHTPPDFQFELDTGNAIEGGKLPQDLLVQLKGRVDICHVKPFSKQYRYDVRIGDSTDASDWPSIIDAAELAGTKFLVCETEAQKLGPTTDVAKADFDTMTTIIARD</sequence>
<dbReference type="GO" id="GO:0016853">
    <property type="term" value="F:isomerase activity"/>
    <property type="evidence" value="ECO:0007669"/>
    <property type="project" value="UniProtKB-KW"/>
</dbReference>
<dbReference type="InterPro" id="IPR036237">
    <property type="entry name" value="Xyl_isomerase-like_sf"/>
</dbReference>
<evidence type="ECO:0000259" key="1">
    <source>
        <dbReference type="Pfam" id="PF01261"/>
    </source>
</evidence>
<name>A0ABW4CU13_9LACO</name>
<gene>
    <name evidence="2" type="ORF">ACFQ5K_01385</name>
</gene>